<evidence type="ECO:0000313" key="1">
    <source>
        <dbReference type="EMBL" id="ANZ77818.1"/>
    </source>
</evidence>
<dbReference type="EMBL" id="CP014587">
    <property type="protein sequence ID" value="ANZ77818.1"/>
    <property type="molecule type" value="Genomic_DNA"/>
</dbReference>
<gene>
    <name evidence="1" type="ORF">ATY40_BA7505250</name>
</gene>
<protein>
    <submittedName>
        <fullName evidence="1">BA75_05250T0</fullName>
    </submittedName>
</protein>
<reference evidence="1 2" key="1">
    <citation type="submission" date="2016-02" db="EMBL/GenBank/DDBJ databases">
        <title>Comparative genomic and transcriptomic foundation for Pichia pastoris.</title>
        <authorList>
            <person name="Love K.R."/>
            <person name="Shah K.A."/>
            <person name="Whittaker C.A."/>
            <person name="Wu J."/>
            <person name="Bartlett M.C."/>
            <person name="Ma D."/>
            <person name="Leeson R.L."/>
            <person name="Priest M."/>
            <person name="Young S.K."/>
            <person name="Love J.C."/>
        </authorList>
    </citation>
    <scope>NUCLEOTIDE SEQUENCE [LARGE SCALE GENOMIC DNA]</scope>
    <source>
        <strain evidence="1 2">ATCC 28485</strain>
    </source>
</reference>
<proteinExistence type="predicted"/>
<name>A0A1B2JIZ5_PICPA</name>
<sequence>MNLATKLQLQIATSFDYSYQCDEPNFLPRWRAANGFLYFYLPMPQLSSFKVRKPTISKVSQYMECLRCTQHSLKHGKPTRSQPIMSLGLSELGYYPLQVLLHSFSAAHSVYSVYR</sequence>
<dbReference type="AlphaFoldDB" id="A0A1B2JIZ5"/>
<evidence type="ECO:0000313" key="2">
    <source>
        <dbReference type="Proteomes" id="UP000094565"/>
    </source>
</evidence>
<dbReference type="Proteomes" id="UP000094565">
    <property type="component" value="Chromosome 4"/>
</dbReference>
<organism evidence="1 2">
    <name type="scientific">Komagataella pastoris</name>
    <name type="common">Yeast</name>
    <name type="synonym">Pichia pastoris</name>
    <dbReference type="NCBI Taxonomy" id="4922"/>
    <lineage>
        <taxon>Eukaryota</taxon>
        <taxon>Fungi</taxon>
        <taxon>Dikarya</taxon>
        <taxon>Ascomycota</taxon>
        <taxon>Saccharomycotina</taxon>
        <taxon>Pichiomycetes</taxon>
        <taxon>Pichiales</taxon>
        <taxon>Pichiaceae</taxon>
        <taxon>Komagataella</taxon>
    </lineage>
</organism>
<accession>A0A1B2JIZ5</accession>
<keyword evidence="2" id="KW-1185">Reference proteome</keyword>